<sequence length="198" mass="21753">MAVQILANKLIDVQDDYLPAGDLYVPGIMIAEKNMSDFALHCQQLFNVLPIPELGLVARRSNQALGQAQSKFIKPLPIAQPRFKPQALINIDPLRQVLQYQGGQVAQLESIASDKQTPVQKLQALASKRNAQLSTWTDAINQLKNSNVAVYQFSATGKANVISTRLSQSSMPGHDHTYTFAALFISTSPLTFLSELFA</sequence>
<protein>
    <submittedName>
        <fullName evidence="1">Uncharacterized protein</fullName>
    </submittedName>
</protein>
<evidence type="ECO:0000313" key="1">
    <source>
        <dbReference type="EMBL" id="SGZ04506.1"/>
    </source>
</evidence>
<proteinExistence type="predicted"/>
<name>A0ABY1HMU6_9GAMM</name>
<accession>A0ABY1HMU6</accession>
<reference evidence="1 2" key="1">
    <citation type="submission" date="2016-11" db="EMBL/GenBank/DDBJ databases">
        <authorList>
            <person name="Klemetsen T."/>
        </authorList>
    </citation>
    <scope>NUCLEOTIDE SEQUENCE [LARGE SCALE GENOMIC DNA]</scope>
    <source>
        <strain evidence="1">MT 2528</strain>
    </source>
</reference>
<dbReference type="EMBL" id="FPLJ01000151">
    <property type="protein sequence ID" value="SGZ04506.1"/>
    <property type="molecule type" value="Genomic_DNA"/>
</dbReference>
<dbReference type="Proteomes" id="UP000182660">
    <property type="component" value="Unassembled WGS sequence"/>
</dbReference>
<comment type="caution">
    <text evidence="1">The sequence shown here is derived from an EMBL/GenBank/DDBJ whole genome shotgun (WGS) entry which is preliminary data.</text>
</comment>
<evidence type="ECO:0000313" key="2">
    <source>
        <dbReference type="Proteomes" id="UP000182660"/>
    </source>
</evidence>
<organism evidence="1 2">
    <name type="scientific">Moritella viscosa</name>
    <dbReference type="NCBI Taxonomy" id="80854"/>
    <lineage>
        <taxon>Bacteria</taxon>
        <taxon>Pseudomonadati</taxon>
        <taxon>Pseudomonadota</taxon>
        <taxon>Gammaproteobacteria</taxon>
        <taxon>Alteromonadales</taxon>
        <taxon>Moritellaceae</taxon>
        <taxon>Moritella</taxon>
    </lineage>
</organism>
<gene>
    <name evidence="1" type="ORF">MT2528_4819</name>
</gene>
<keyword evidence="2" id="KW-1185">Reference proteome</keyword>